<dbReference type="Pfam" id="PF00856">
    <property type="entry name" value="SET"/>
    <property type="match status" value="1"/>
</dbReference>
<proteinExistence type="predicted"/>
<dbReference type="InterPro" id="IPR011990">
    <property type="entry name" value="TPR-like_helical_dom_sf"/>
</dbReference>
<evidence type="ECO:0000259" key="5">
    <source>
        <dbReference type="PROSITE" id="PS50280"/>
    </source>
</evidence>
<dbReference type="KEGG" id="pda:103701842"/>
<gene>
    <name evidence="8" type="primary">LOC103701842</name>
</gene>
<protein>
    <submittedName>
        <fullName evidence="8">Histone-lysine N-methyltransferase ASHR1</fullName>
    </submittedName>
</protein>
<dbReference type="PROSITE" id="PS01360">
    <property type="entry name" value="ZF_MYND_1"/>
    <property type="match status" value="1"/>
</dbReference>
<evidence type="ECO:0000256" key="2">
    <source>
        <dbReference type="ARBA" id="ARBA00022771"/>
    </source>
</evidence>
<accession>A0A8B7BNM6</accession>
<dbReference type="InterPro" id="IPR050869">
    <property type="entry name" value="H3K4_H4K5_MeTrfase"/>
</dbReference>
<dbReference type="Gene3D" id="6.10.140.2220">
    <property type="match status" value="1"/>
</dbReference>
<dbReference type="Gene3D" id="1.10.220.160">
    <property type="match status" value="1"/>
</dbReference>
<organism evidence="7 8">
    <name type="scientific">Phoenix dactylifera</name>
    <name type="common">Date palm</name>
    <dbReference type="NCBI Taxonomy" id="42345"/>
    <lineage>
        <taxon>Eukaryota</taxon>
        <taxon>Viridiplantae</taxon>
        <taxon>Streptophyta</taxon>
        <taxon>Embryophyta</taxon>
        <taxon>Tracheophyta</taxon>
        <taxon>Spermatophyta</taxon>
        <taxon>Magnoliopsida</taxon>
        <taxon>Liliopsida</taxon>
        <taxon>Arecaceae</taxon>
        <taxon>Coryphoideae</taxon>
        <taxon>Phoeniceae</taxon>
        <taxon>Phoenix</taxon>
    </lineage>
</organism>
<feature type="domain" description="MYND-type" evidence="6">
    <location>
        <begin position="59"/>
        <end position="96"/>
    </location>
</feature>
<keyword evidence="1" id="KW-0479">Metal-binding</keyword>
<dbReference type="Pfam" id="PF01753">
    <property type="entry name" value="zf-MYND"/>
    <property type="match status" value="1"/>
</dbReference>
<evidence type="ECO:0000256" key="1">
    <source>
        <dbReference type="ARBA" id="ARBA00022723"/>
    </source>
</evidence>
<evidence type="ECO:0000313" key="7">
    <source>
        <dbReference type="Proteomes" id="UP000228380"/>
    </source>
</evidence>
<dbReference type="Gene3D" id="1.25.40.10">
    <property type="entry name" value="Tetratricopeptide repeat domain"/>
    <property type="match status" value="1"/>
</dbReference>
<reference evidence="8" key="2">
    <citation type="submission" date="2025-08" db="UniProtKB">
        <authorList>
            <consortium name="RefSeq"/>
        </authorList>
    </citation>
    <scope>IDENTIFICATION</scope>
    <source>
        <tissue evidence="8">Young leaves</tissue>
    </source>
</reference>
<name>A0A8B7BNM6_PHODC</name>
<dbReference type="InterPro" id="IPR046341">
    <property type="entry name" value="SET_dom_sf"/>
</dbReference>
<dbReference type="Gene3D" id="2.170.270.10">
    <property type="entry name" value="SET domain"/>
    <property type="match status" value="1"/>
</dbReference>
<keyword evidence="3" id="KW-0862">Zinc</keyword>
<dbReference type="InterPro" id="IPR001214">
    <property type="entry name" value="SET_dom"/>
</dbReference>
<dbReference type="RefSeq" id="XP_008782264.2">
    <property type="nucleotide sequence ID" value="XM_008784042.4"/>
</dbReference>
<dbReference type="PROSITE" id="PS50865">
    <property type="entry name" value="ZF_MYND_2"/>
    <property type="match status" value="1"/>
</dbReference>
<reference evidence="7" key="1">
    <citation type="journal article" date="2019" name="Nat. Commun.">
        <title>Genome-wide association mapping of date palm fruit traits.</title>
        <authorList>
            <person name="Hazzouri K.M."/>
            <person name="Gros-Balthazard M."/>
            <person name="Flowers J.M."/>
            <person name="Copetti D."/>
            <person name="Lemansour A."/>
            <person name="Lebrun M."/>
            <person name="Masmoudi K."/>
            <person name="Ferrand S."/>
            <person name="Dhar M.I."/>
            <person name="Fresquez Z.A."/>
            <person name="Rosas U."/>
            <person name="Zhang J."/>
            <person name="Talag J."/>
            <person name="Lee S."/>
            <person name="Kudrna D."/>
            <person name="Powell R.F."/>
            <person name="Leitch I.J."/>
            <person name="Krueger R.R."/>
            <person name="Wing R.A."/>
            <person name="Amiri K.M.A."/>
            <person name="Purugganan M.D."/>
        </authorList>
    </citation>
    <scope>NUCLEOTIDE SEQUENCE [LARGE SCALE GENOMIC DNA]</scope>
    <source>
        <strain evidence="7">cv. Khalas</strain>
    </source>
</reference>
<sequence>MAWMDDLQTALSARGLTVASIPGKGRGLVTARDFSPGEVIICQEPYASTPNKISGGSSCDGCFASNNLRKCSACRVAWYCGTACQKSEWKLHQLECQALVALSEERKKKLTPTIRLMVRLILRRKLQNEQVIPITAIDNYSLVEALESHISDVDKEQLVLYAQMANLVKLVLPSLEIDLQEITHNFSKLACNAHTICDNELRPLGIGLYPVISIINHSCLPNSVLVFEGRVAFVRAMEPIPKGTEVLISYIETAATTQTRQKDLKQYFFTCTCSCCTKNSYEELRENAILEGYRCKDKKCNGFLLLESDKKAFLCQQCGLARDQQEIKKIASEVAELSEKASTILSSGNYSEASAIYKTIEQLQVKLCHQFSINLLRTREILIKILMELKDWRGALTYCRLTIPVYQRVYPAVHPLLGLQFCACGKLEWALGCTEDALKSFAKAMDVLRITHGTGTPFMRDLSRQLEEARAEASYKLSASD</sequence>
<dbReference type="SUPFAM" id="SSF82199">
    <property type="entry name" value="SET domain"/>
    <property type="match status" value="1"/>
</dbReference>
<evidence type="ECO:0000313" key="8">
    <source>
        <dbReference type="RefSeq" id="XP_008782264.2"/>
    </source>
</evidence>
<dbReference type="PANTHER" id="PTHR12197">
    <property type="entry name" value="HISTONE-LYSINE N-METHYLTRANSFERASE SMYD"/>
    <property type="match status" value="1"/>
</dbReference>
<dbReference type="GO" id="GO:0005634">
    <property type="term" value="C:nucleus"/>
    <property type="evidence" value="ECO:0007669"/>
    <property type="project" value="TreeGrafter"/>
</dbReference>
<dbReference type="PANTHER" id="PTHR12197:SF251">
    <property type="entry name" value="EG:BACR7C10.4 PROTEIN"/>
    <property type="match status" value="1"/>
</dbReference>
<dbReference type="SUPFAM" id="SSF48452">
    <property type="entry name" value="TPR-like"/>
    <property type="match status" value="1"/>
</dbReference>
<dbReference type="GO" id="GO:0008270">
    <property type="term" value="F:zinc ion binding"/>
    <property type="evidence" value="ECO:0007669"/>
    <property type="project" value="UniProtKB-KW"/>
</dbReference>
<evidence type="ECO:0000256" key="4">
    <source>
        <dbReference type="PROSITE-ProRule" id="PRU00134"/>
    </source>
</evidence>
<evidence type="ECO:0000259" key="6">
    <source>
        <dbReference type="PROSITE" id="PS50865"/>
    </source>
</evidence>
<feature type="domain" description="SET" evidence="5">
    <location>
        <begin position="14"/>
        <end position="251"/>
    </location>
</feature>
<dbReference type="InterPro" id="IPR002893">
    <property type="entry name" value="Znf_MYND"/>
</dbReference>
<keyword evidence="2 4" id="KW-0863">Zinc-finger</keyword>
<dbReference type="GeneID" id="103701842"/>
<keyword evidence="7" id="KW-1185">Reference proteome</keyword>
<dbReference type="PROSITE" id="PS50280">
    <property type="entry name" value="SET"/>
    <property type="match status" value="1"/>
</dbReference>
<dbReference type="SMART" id="SM00317">
    <property type="entry name" value="SET"/>
    <property type="match status" value="1"/>
</dbReference>
<dbReference type="AlphaFoldDB" id="A0A8B7BNM6"/>
<dbReference type="Proteomes" id="UP000228380">
    <property type="component" value="Chromosome 9"/>
</dbReference>
<dbReference type="OrthoDB" id="265717at2759"/>
<evidence type="ECO:0000256" key="3">
    <source>
        <dbReference type="ARBA" id="ARBA00022833"/>
    </source>
</evidence>